<accession>A0A8X6SIV4</accession>
<organism evidence="1 2">
    <name type="scientific">Trichonephila clavipes</name>
    <name type="common">Golden silk orbweaver</name>
    <name type="synonym">Nephila clavipes</name>
    <dbReference type="NCBI Taxonomy" id="2585209"/>
    <lineage>
        <taxon>Eukaryota</taxon>
        <taxon>Metazoa</taxon>
        <taxon>Ecdysozoa</taxon>
        <taxon>Arthropoda</taxon>
        <taxon>Chelicerata</taxon>
        <taxon>Arachnida</taxon>
        <taxon>Araneae</taxon>
        <taxon>Araneomorphae</taxon>
        <taxon>Entelegynae</taxon>
        <taxon>Araneoidea</taxon>
        <taxon>Nephilidae</taxon>
        <taxon>Trichonephila</taxon>
    </lineage>
</organism>
<dbReference type="Proteomes" id="UP000887159">
    <property type="component" value="Unassembled WGS sequence"/>
</dbReference>
<evidence type="ECO:0000313" key="1">
    <source>
        <dbReference type="EMBL" id="GFY09972.1"/>
    </source>
</evidence>
<reference evidence="1" key="1">
    <citation type="submission" date="2020-08" db="EMBL/GenBank/DDBJ databases">
        <title>Multicomponent nature underlies the extraordinary mechanical properties of spider dragline silk.</title>
        <authorList>
            <person name="Kono N."/>
            <person name="Nakamura H."/>
            <person name="Mori M."/>
            <person name="Yoshida Y."/>
            <person name="Ohtoshi R."/>
            <person name="Malay A.D."/>
            <person name="Moran D.A.P."/>
            <person name="Tomita M."/>
            <person name="Numata K."/>
            <person name="Arakawa K."/>
        </authorList>
    </citation>
    <scope>NUCLEOTIDE SEQUENCE</scope>
</reference>
<keyword evidence="2" id="KW-1185">Reference proteome</keyword>
<evidence type="ECO:0000313" key="2">
    <source>
        <dbReference type="Proteomes" id="UP000887159"/>
    </source>
</evidence>
<dbReference type="EMBL" id="BMAU01021292">
    <property type="protein sequence ID" value="GFY09972.1"/>
    <property type="molecule type" value="Genomic_DNA"/>
</dbReference>
<protein>
    <submittedName>
        <fullName evidence="1">Uncharacterized protein</fullName>
    </submittedName>
</protein>
<gene>
    <name evidence="1" type="ORF">TNCV_3699331</name>
</gene>
<comment type="caution">
    <text evidence="1">The sequence shown here is derived from an EMBL/GenBank/DDBJ whole genome shotgun (WGS) entry which is preliminary data.</text>
</comment>
<name>A0A8X6SIV4_TRICX</name>
<dbReference type="AlphaFoldDB" id="A0A8X6SIV4"/>
<sequence length="106" mass="12083">MDILVTLPSPADCFIVMEVCSWAEWANNITINITLGICSWVDRLSREGGALAFFIRDVKYQSIDVSLDQTSDLKIQGVEIFWRGMSLHILYVYHPSKPKSSAHKFF</sequence>
<proteinExistence type="predicted"/>